<evidence type="ECO:0000256" key="1">
    <source>
        <dbReference type="ARBA" id="ARBA00001946"/>
    </source>
</evidence>
<keyword evidence="5" id="KW-0378">Hydrolase</keyword>
<dbReference type="InterPro" id="IPR008162">
    <property type="entry name" value="Pyrophosphatase"/>
</dbReference>
<dbReference type="AlphaFoldDB" id="A0A8J6AMN9"/>
<keyword evidence="4" id="KW-0479">Metal-binding</keyword>
<dbReference type="GO" id="GO:0000287">
    <property type="term" value="F:magnesium ion binding"/>
    <property type="evidence" value="ECO:0007669"/>
    <property type="project" value="InterPro"/>
</dbReference>
<dbReference type="GO" id="GO:0004427">
    <property type="term" value="F:inorganic diphosphate phosphatase activity"/>
    <property type="evidence" value="ECO:0007669"/>
    <property type="project" value="UniProtKB-EC"/>
</dbReference>
<comment type="similarity">
    <text evidence="2">Belongs to the PPase family.</text>
</comment>
<name>A0A8J6AMN9_GALPY</name>
<proteinExistence type="inferred from homology"/>
<dbReference type="InterPro" id="IPR036649">
    <property type="entry name" value="Pyrophosphatase_sf"/>
</dbReference>
<sequence length="184" mass="21119">QTGNYISPYHNVPLKVYSVEENAIPKKKPQKDECENLFNIIIEVPQRTNPKKETAIKKPLNPIKQESYPVWQVPSQELCLIVLSHGEIICVKSLGIVAFISKAERDWKLITVNMNDPEVSKINDINDVKKWSKSHGSVNIMFTTQAEQYYFFKNDLHQIRLTKKSKSDTSLARTGTSEVLLSRF</sequence>
<feature type="non-terminal residue" evidence="7">
    <location>
        <position position="1"/>
    </location>
</feature>
<gene>
    <name evidence="7" type="ORF">J0S82_018325</name>
</gene>
<evidence type="ECO:0000313" key="8">
    <source>
        <dbReference type="Proteomes" id="UP000700334"/>
    </source>
</evidence>
<dbReference type="EMBL" id="JAGFMF010011495">
    <property type="protein sequence ID" value="KAG8521085.1"/>
    <property type="molecule type" value="Genomic_DNA"/>
</dbReference>
<evidence type="ECO:0000256" key="6">
    <source>
        <dbReference type="ARBA" id="ARBA00022842"/>
    </source>
</evidence>
<evidence type="ECO:0000256" key="3">
    <source>
        <dbReference type="ARBA" id="ARBA00012146"/>
    </source>
</evidence>
<dbReference type="PANTHER" id="PTHR10286">
    <property type="entry name" value="INORGANIC PYROPHOSPHATASE"/>
    <property type="match status" value="1"/>
</dbReference>
<dbReference type="EC" id="3.6.1.1" evidence="3"/>
<dbReference type="Pfam" id="PF00719">
    <property type="entry name" value="Pyrophosphatase"/>
    <property type="match status" value="1"/>
</dbReference>
<dbReference type="Proteomes" id="UP000700334">
    <property type="component" value="Unassembled WGS sequence"/>
</dbReference>
<dbReference type="GO" id="GO:0005737">
    <property type="term" value="C:cytoplasm"/>
    <property type="evidence" value="ECO:0007669"/>
    <property type="project" value="InterPro"/>
</dbReference>
<evidence type="ECO:0000256" key="5">
    <source>
        <dbReference type="ARBA" id="ARBA00022801"/>
    </source>
</evidence>
<protein>
    <recommendedName>
        <fullName evidence="3">inorganic diphosphatase</fullName>
        <ecNumber evidence="3">3.6.1.1</ecNumber>
    </recommendedName>
</protein>
<dbReference type="SUPFAM" id="SSF50324">
    <property type="entry name" value="Inorganic pyrophosphatase"/>
    <property type="match status" value="1"/>
</dbReference>
<organism evidence="7 8">
    <name type="scientific">Galemys pyrenaicus</name>
    <name type="common">Iberian desman</name>
    <name type="synonym">Pyrenean desman</name>
    <dbReference type="NCBI Taxonomy" id="202257"/>
    <lineage>
        <taxon>Eukaryota</taxon>
        <taxon>Metazoa</taxon>
        <taxon>Chordata</taxon>
        <taxon>Craniata</taxon>
        <taxon>Vertebrata</taxon>
        <taxon>Euteleostomi</taxon>
        <taxon>Mammalia</taxon>
        <taxon>Eutheria</taxon>
        <taxon>Laurasiatheria</taxon>
        <taxon>Eulipotyphla</taxon>
        <taxon>Talpidae</taxon>
        <taxon>Galemys</taxon>
    </lineage>
</organism>
<evidence type="ECO:0000313" key="7">
    <source>
        <dbReference type="EMBL" id="KAG8521085.1"/>
    </source>
</evidence>
<keyword evidence="8" id="KW-1185">Reference proteome</keyword>
<dbReference type="OrthoDB" id="1608002at2759"/>
<evidence type="ECO:0000256" key="2">
    <source>
        <dbReference type="ARBA" id="ARBA00006220"/>
    </source>
</evidence>
<reference evidence="7" key="1">
    <citation type="journal article" date="2021" name="Evol. Appl.">
        <title>The genome of the Pyrenean desman and the effects of bottlenecks and inbreeding on the genomic landscape of an endangered species.</title>
        <authorList>
            <person name="Escoda L."/>
            <person name="Castresana J."/>
        </authorList>
    </citation>
    <scope>NUCLEOTIDE SEQUENCE</scope>
    <source>
        <strain evidence="7">IBE-C5619</strain>
    </source>
</reference>
<keyword evidence="6" id="KW-0460">Magnesium</keyword>
<accession>A0A8J6AMN9</accession>
<comment type="caution">
    <text evidence="7">The sequence shown here is derived from an EMBL/GenBank/DDBJ whole genome shotgun (WGS) entry which is preliminary data.</text>
</comment>
<evidence type="ECO:0000256" key="4">
    <source>
        <dbReference type="ARBA" id="ARBA00022723"/>
    </source>
</evidence>
<dbReference type="GO" id="GO:0006796">
    <property type="term" value="P:phosphate-containing compound metabolic process"/>
    <property type="evidence" value="ECO:0007669"/>
    <property type="project" value="InterPro"/>
</dbReference>
<dbReference type="Gene3D" id="3.90.80.10">
    <property type="entry name" value="Inorganic pyrophosphatase"/>
    <property type="match status" value="2"/>
</dbReference>
<comment type="cofactor">
    <cofactor evidence="1">
        <name>Mg(2+)</name>
        <dbReference type="ChEBI" id="CHEBI:18420"/>
    </cofactor>
</comment>